<feature type="binding site" evidence="12">
    <location>
        <position position="281"/>
    </location>
    <ligand>
        <name>[4Fe-4S] cluster</name>
        <dbReference type="ChEBI" id="CHEBI:49883"/>
        <label>2</label>
        <note>4Fe-4S-substrate</note>
    </ligand>
</feature>
<evidence type="ECO:0000256" key="4">
    <source>
        <dbReference type="ARBA" id="ARBA00022723"/>
    </source>
</evidence>
<dbReference type="NCBIfam" id="TIGR02666">
    <property type="entry name" value="moaA"/>
    <property type="match status" value="1"/>
</dbReference>
<evidence type="ECO:0000256" key="7">
    <source>
        <dbReference type="ARBA" id="ARBA00023014"/>
    </source>
</evidence>
<keyword evidence="7 12" id="KW-0411">Iron-sulfur</keyword>
<keyword evidence="5 12" id="KW-0547">Nucleotide-binding</keyword>
<dbReference type="GO" id="GO:0006777">
    <property type="term" value="P:Mo-molybdopterin cofactor biosynthetic process"/>
    <property type="evidence" value="ECO:0007669"/>
    <property type="project" value="UniProtKB-UniRule"/>
</dbReference>
<keyword evidence="6 12" id="KW-0408">Iron</keyword>
<feature type="binding site" evidence="12">
    <location>
        <position position="295"/>
    </location>
    <ligand>
        <name>[4Fe-4S] cluster</name>
        <dbReference type="ChEBI" id="CHEBI:49883"/>
        <label>2</label>
        <note>4Fe-4S-substrate</note>
    </ligand>
</feature>
<feature type="binding site" evidence="12">
    <location>
        <position position="47"/>
    </location>
    <ligand>
        <name>[4Fe-4S] cluster</name>
        <dbReference type="ChEBI" id="CHEBI:49883"/>
        <label>1</label>
        <note>4Fe-4S-S-AdoMet</note>
    </ligand>
</feature>
<dbReference type="PROSITE" id="PS01305">
    <property type="entry name" value="MOAA_NIFB_PQQE"/>
    <property type="match status" value="1"/>
</dbReference>
<dbReference type="SMART" id="SM00729">
    <property type="entry name" value="Elp3"/>
    <property type="match status" value="1"/>
</dbReference>
<dbReference type="EC" id="4.1.99.22" evidence="1 12"/>
<dbReference type="Pfam" id="PF06463">
    <property type="entry name" value="Mob_synth_C"/>
    <property type="match status" value="1"/>
</dbReference>
<keyword evidence="9 12" id="KW-0501">Molybdenum cofactor biosynthesis</keyword>
<feature type="binding site" evidence="12">
    <location>
        <position position="54"/>
    </location>
    <ligand>
        <name>[4Fe-4S] cluster</name>
        <dbReference type="ChEBI" id="CHEBI:49883"/>
        <label>1</label>
        <note>4Fe-4S-S-AdoMet</note>
    </ligand>
</feature>
<comment type="function">
    <text evidence="12">Catalyzes the cyclization of GTP to (8S)-3',8-cyclo-7,8-dihydroguanosine 5'-triphosphate.</text>
</comment>
<feature type="binding site" evidence="12">
    <location>
        <position position="120"/>
    </location>
    <ligand>
        <name>GTP</name>
        <dbReference type="ChEBI" id="CHEBI:37565"/>
    </ligand>
</feature>
<feature type="binding site" evidence="12">
    <location>
        <position position="89"/>
    </location>
    <ligand>
        <name>GTP</name>
        <dbReference type="ChEBI" id="CHEBI:37565"/>
    </ligand>
</feature>
<dbReference type="GO" id="GO:1904047">
    <property type="term" value="F:S-adenosyl-L-methionine binding"/>
    <property type="evidence" value="ECO:0007669"/>
    <property type="project" value="UniProtKB-UniRule"/>
</dbReference>
<keyword evidence="4 12" id="KW-0479">Metal-binding</keyword>
<feature type="binding site" evidence="12">
    <location>
        <position position="278"/>
    </location>
    <ligand>
        <name>[4Fe-4S] cluster</name>
        <dbReference type="ChEBI" id="CHEBI:49883"/>
        <label>2</label>
        <note>4Fe-4S-substrate</note>
    </ligand>
</feature>
<feature type="binding site" evidence="12">
    <location>
        <position position="93"/>
    </location>
    <ligand>
        <name>S-adenosyl-L-methionine</name>
        <dbReference type="ChEBI" id="CHEBI:59789"/>
    </ligand>
</feature>
<gene>
    <name evidence="12" type="primary">moaA</name>
    <name evidence="14" type="ORF">FTUN_3700</name>
</gene>
<reference evidence="15" key="1">
    <citation type="submission" date="2020-05" db="EMBL/GenBank/DDBJ databases">
        <title>Frigoriglobus tundricola gen. nov., sp. nov., a psychrotolerant cellulolytic planctomycete of the family Gemmataceae with two divergent copies of 16S rRNA gene.</title>
        <authorList>
            <person name="Kulichevskaya I.S."/>
            <person name="Ivanova A.A."/>
            <person name="Naumoff D.G."/>
            <person name="Beletsky A.V."/>
            <person name="Rijpstra W.I.C."/>
            <person name="Sinninghe Damste J.S."/>
            <person name="Mardanov A.V."/>
            <person name="Ravin N.V."/>
            <person name="Dedysh S.N."/>
        </authorList>
    </citation>
    <scope>NUCLEOTIDE SEQUENCE [LARGE SCALE GENOMIC DNA]</scope>
    <source>
        <strain evidence="15">PL17</strain>
    </source>
</reference>
<feature type="binding site" evidence="12">
    <location>
        <begin position="283"/>
        <end position="285"/>
    </location>
    <ligand>
        <name>GTP</name>
        <dbReference type="ChEBI" id="CHEBI:37565"/>
    </ligand>
</feature>
<evidence type="ECO:0000256" key="2">
    <source>
        <dbReference type="ARBA" id="ARBA00022485"/>
    </source>
</evidence>
<keyword evidence="2 12" id="KW-0004">4Fe-4S</keyword>
<evidence type="ECO:0000256" key="3">
    <source>
        <dbReference type="ARBA" id="ARBA00022691"/>
    </source>
</evidence>
<evidence type="ECO:0000256" key="12">
    <source>
        <dbReference type="HAMAP-Rule" id="MF_01225"/>
    </source>
</evidence>
<evidence type="ECO:0000256" key="8">
    <source>
        <dbReference type="ARBA" id="ARBA00023134"/>
    </source>
</evidence>
<dbReference type="GO" id="GO:0005525">
    <property type="term" value="F:GTP binding"/>
    <property type="evidence" value="ECO:0007669"/>
    <property type="project" value="UniProtKB-UniRule"/>
</dbReference>
<dbReference type="InterPro" id="IPR058240">
    <property type="entry name" value="rSAM_sf"/>
</dbReference>
<dbReference type="Gene3D" id="3.20.20.70">
    <property type="entry name" value="Aldolase class I"/>
    <property type="match status" value="1"/>
</dbReference>
<dbReference type="GO" id="GO:0051539">
    <property type="term" value="F:4 iron, 4 sulfur cluster binding"/>
    <property type="evidence" value="ECO:0007669"/>
    <property type="project" value="UniProtKB-UniRule"/>
</dbReference>
<dbReference type="CDD" id="cd21117">
    <property type="entry name" value="Twitch_MoaA"/>
    <property type="match status" value="1"/>
</dbReference>
<evidence type="ECO:0000256" key="6">
    <source>
        <dbReference type="ARBA" id="ARBA00023004"/>
    </source>
</evidence>
<comment type="subunit">
    <text evidence="12">Monomer and homodimer.</text>
</comment>
<dbReference type="Proteomes" id="UP000503447">
    <property type="component" value="Chromosome"/>
</dbReference>
<dbReference type="CDD" id="cd01335">
    <property type="entry name" value="Radical_SAM"/>
    <property type="match status" value="1"/>
</dbReference>
<protein>
    <recommendedName>
        <fullName evidence="1 12">GTP 3',8-cyclase</fullName>
        <ecNumber evidence="1 12">4.1.99.22</ecNumber>
    </recommendedName>
    <alternativeName>
        <fullName evidence="12">Molybdenum cofactor biosynthesis protein A</fullName>
    </alternativeName>
</protein>
<evidence type="ECO:0000256" key="9">
    <source>
        <dbReference type="ARBA" id="ARBA00023150"/>
    </source>
</evidence>
<dbReference type="PANTHER" id="PTHR22960:SF0">
    <property type="entry name" value="MOLYBDENUM COFACTOR BIOSYNTHESIS PROTEIN 1"/>
    <property type="match status" value="1"/>
</dbReference>
<comment type="catalytic activity">
    <reaction evidence="11 12">
        <text>GTP + AH2 + S-adenosyl-L-methionine = (8S)-3',8-cyclo-7,8-dihydroguanosine 5'-triphosphate + 5'-deoxyadenosine + L-methionine + A + H(+)</text>
        <dbReference type="Rhea" id="RHEA:49576"/>
        <dbReference type="ChEBI" id="CHEBI:13193"/>
        <dbReference type="ChEBI" id="CHEBI:15378"/>
        <dbReference type="ChEBI" id="CHEBI:17319"/>
        <dbReference type="ChEBI" id="CHEBI:17499"/>
        <dbReference type="ChEBI" id="CHEBI:37565"/>
        <dbReference type="ChEBI" id="CHEBI:57844"/>
        <dbReference type="ChEBI" id="CHEBI:59789"/>
        <dbReference type="ChEBI" id="CHEBI:131766"/>
        <dbReference type="EC" id="4.1.99.22"/>
    </reaction>
</comment>
<dbReference type="SFLD" id="SFLDG01383">
    <property type="entry name" value="cyclic_pyranopterin_phosphate"/>
    <property type="match status" value="1"/>
</dbReference>
<feature type="binding site" evidence="12">
    <location>
        <position position="215"/>
    </location>
    <ligand>
        <name>S-adenosyl-L-methionine</name>
        <dbReference type="ChEBI" id="CHEBI:59789"/>
    </ligand>
</feature>
<feature type="binding site" evidence="12">
    <location>
        <position position="144"/>
    </location>
    <ligand>
        <name>S-adenosyl-L-methionine</name>
        <dbReference type="ChEBI" id="CHEBI:59789"/>
    </ligand>
</feature>
<dbReference type="PROSITE" id="PS51918">
    <property type="entry name" value="RADICAL_SAM"/>
    <property type="match status" value="1"/>
</dbReference>
<feature type="binding site" evidence="12">
    <location>
        <position position="40"/>
    </location>
    <ligand>
        <name>GTP</name>
        <dbReference type="ChEBI" id="CHEBI:37565"/>
    </ligand>
</feature>
<evidence type="ECO:0000313" key="15">
    <source>
        <dbReference type="Proteomes" id="UP000503447"/>
    </source>
</evidence>
<feature type="domain" description="Radical SAM core" evidence="13">
    <location>
        <begin position="31"/>
        <end position="244"/>
    </location>
</feature>
<dbReference type="KEGG" id="ftj:FTUN_3700"/>
<comment type="cofactor">
    <cofactor evidence="12">
        <name>[4Fe-4S] cluster</name>
        <dbReference type="ChEBI" id="CHEBI:49883"/>
    </cofactor>
    <text evidence="12">Binds 2 [4Fe-4S] clusters. Binds 1 [4Fe-4S] cluster coordinated with 3 cysteines and an exchangeable S-adenosyl-L-methionine and 1 [4Fe-4S] cluster coordinated with 3 cysteines and the GTP-derived substrate.</text>
</comment>
<evidence type="ECO:0000256" key="5">
    <source>
        <dbReference type="ARBA" id="ARBA00022741"/>
    </source>
</evidence>
<evidence type="ECO:0000259" key="13">
    <source>
        <dbReference type="PROSITE" id="PS51918"/>
    </source>
</evidence>
<evidence type="ECO:0000256" key="11">
    <source>
        <dbReference type="ARBA" id="ARBA00048697"/>
    </source>
</evidence>
<dbReference type="InterPro" id="IPR013785">
    <property type="entry name" value="Aldolase_TIM"/>
</dbReference>
<keyword evidence="15" id="KW-1185">Reference proteome</keyword>
<comment type="pathway">
    <text evidence="12">Cofactor biosynthesis; molybdopterin biosynthesis.</text>
</comment>
<proteinExistence type="inferred from homology"/>
<feature type="binding site" evidence="12">
    <location>
        <position position="51"/>
    </location>
    <ligand>
        <name>[4Fe-4S] cluster</name>
        <dbReference type="ChEBI" id="CHEBI:49883"/>
        <label>1</label>
        <note>4Fe-4S-S-AdoMet</note>
    </ligand>
</feature>
<accession>A0A6M5YRT9</accession>
<evidence type="ECO:0000313" key="14">
    <source>
        <dbReference type="EMBL" id="QJW96144.1"/>
    </source>
</evidence>
<dbReference type="HAMAP" id="MF_01225_B">
    <property type="entry name" value="MoaA_B"/>
    <property type="match status" value="1"/>
</dbReference>
<sequence>MSARFPLTLTTDRTAAWHSEFRAPGSALIDSFGRRHNNLRVSVTDRCNLRCTYCMPEDVTFQNRSELLTFEEITAFVRVAASLGVDKVRLTGGEPLVRKELHELVRMLSAVPGIKDIGLTTNGILLEEQAGPLFDAGLRRLNVSLDTLDPVRFRTLTRRDGVERVLAGLAAAKRVGFAPIKVNTVAIRGFAEYDVVPLARYCRSHDFELRFIEYMPIGAEEWERDKVFFAQEILDLIGRGIGELVPTDNDPSAPALEYRYRDGGGSVGLIASVSRPFCQSCNRMRLTADGKLRNCLFALDETDVKGLLRSPTNNEQAIAQALRHSVWSKWEGHEINAATFVKPDRTMHAIGG</sequence>
<dbReference type="EMBL" id="CP053452">
    <property type="protein sequence ID" value="QJW96144.1"/>
    <property type="molecule type" value="Genomic_DNA"/>
</dbReference>
<dbReference type="InterPro" id="IPR006638">
    <property type="entry name" value="Elp3/MiaA/NifB-like_rSAM"/>
</dbReference>
<dbReference type="AlphaFoldDB" id="A0A6M5YRT9"/>
<keyword evidence="8 12" id="KW-0342">GTP-binding</keyword>
<evidence type="ECO:0000256" key="10">
    <source>
        <dbReference type="ARBA" id="ARBA00023239"/>
    </source>
</evidence>
<dbReference type="InterPro" id="IPR013483">
    <property type="entry name" value="MoaA"/>
</dbReference>
<dbReference type="InterPro" id="IPR000385">
    <property type="entry name" value="MoaA_NifB_PqqE_Fe-S-bd_CS"/>
</dbReference>
<dbReference type="SUPFAM" id="SSF102114">
    <property type="entry name" value="Radical SAM enzymes"/>
    <property type="match status" value="1"/>
</dbReference>
<dbReference type="GO" id="GO:0046872">
    <property type="term" value="F:metal ion binding"/>
    <property type="evidence" value="ECO:0007669"/>
    <property type="project" value="UniProtKB-KW"/>
</dbReference>
<dbReference type="Pfam" id="PF04055">
    <property type="entry name" value="Radical_SAM"/>
    <property type="match status" value="1"/>
</dbReference>
<dbReference type="GO" id="GO:0061798">
    <property type="term" value="F:GTP 3',8'-cyclase activity"/>
    <property type="evidence" value="ECO:0007669"/>
    <property type="project" value="UniProtKB-UniRule"/>
</dbReference>
<comment type="similarity">
    <text evidence="12">Belongs to the radical SAM superfamily. MoaA family.</text>
</comment>
<dbReference type="InterPro" id="IPR007197">
    <property type="entry name" value="rSAM"/>
</dbReference>
<feature type="binding site" evidence="12">
    <location>
        <position position="53"/>
    </location>
    <ligand>
        <name>S-adenosyl-L-methionine</name>
        <dbReference type="ChEBI" id="CHEBI:59789"/>
    </ligand>
</feature>
<keyword evidence="3 12" id="KW-0949">S-adenosyl-L-methionine</keyword>
<dbReference type="InterPro" id="IPR050105">
    <property type="entry name" value="MoCo_biosynth_MoaA/MoaC"/>
</dbReference>
<dbReference type="SFLD" id="SFLDG01386">
    <property type="entry name" value="main_SPASM_domain-containing"/>
    <property type="match status" value="1"/>
</dbReference>
<organism evidence="14 15">
    <name type="scientific">Frigoriglobus tundricola</name>
    <dbReference type="NCBI Taxonomy" id="2774151"/>
    <lineage>
        <taxon>Bacteria</taxon>
        <taxon>Pseudomonadati</taxon>
        <taxon>Planctomycetota</taxon>
        <taxon>Planctomycetia</taxon>
        <taxon>Gemmatales</taxon>
        <taxon>Gemmataceae</taxon>
        <taxon>Frigoriglobus</taxon>
    </lineage>
</organism>
<dbReference type="GO" id="GO:0061799">
    <property type="term" value="F:cyclic pyranopterin monophosphate synthase activity"/>
    <property type="evidence" value="ECO:0007669"/>
    <property type="project" value="TreeGrafter"/>
</dbReference>
<name>A0A6M5YRT9_9BACT</name>
<dbReference type="UniPathway" id="UPA00344"/>
<dbReference type="SFLD" id="SFLDG01067">
    <property type="entry name" value="SPASM/twitch_domain_containing"/>
    <property type="match status" value="1"/>
</dbReference>
<dbReference type="PANTHER" id="PTHR22960">
    <property type="entry name" value="MOLYBDOPTERIN COFACTOR SYNTHESIS PROTEIN A"/>
    <property type="match status" value="1"/>
</dbReference>
<keyword evidence="10 12" id="KW-0456">Lyase</keyword>
<dbReference type="SFLD" id="SFLDS00029">
    <property type="entry name" value="Radical_SAM"/>
    <property type="match status" value="1"/>
</dbReference>
<feature type="binding site" evidence="12">
    <location>
        <position position="181"/>
    </location>
    <ligand>
        <name>GTP</name>
        <dbReference type="ChEBI" id="CHEBI:37565"/>
    </ligand>
</feature>
<dbReference type="InterPro" id="IPR010505">
    <property type="entry name" value="MoaA_twitch"/>
</dbReference>
<dbReference type="InterPro" id="IPR040064">
    <property type="entry name" value="MoaA-like"/>
</dbReference>
<evidence type="ECO:0000256" key="1">
    <source>
        <dbReference type="ARBA" id="ARBA00012167"/>
    </source>
</evidence>